<dbReference type="RefSeq" id="WP_311423670.1">
    <property type="nucleotide sequence ID" value="NZ_JAVREH010000019.1"/>
</dbReference>
<dbReference type="GO" id="GO:0003746">
    <property type="term" value="F:translation elongation factor activity"/>
    <property type="evidence" value="ECO:0007669"/>
    <property type="project" value="UniProtKB-KW"/>
</dbReference>
<evidence type="ECO:0000313" key="2">
    <source>
        <dbReference type="EMBL" id="MDT0262520.1"/>
    </source>
</evidence>
<dbReference type="Proteomes" id="UP001183176">
    <property type="component" value="Unassembled WGS sequence"/>
</dbReference>
<keyword evidence="2" id="KW-0251">Elongation factor</keyword>
<organism evidence="2 3">
    <name type="scientific">Jatrophihabitans lederbergiae</name>
    <dbReference type="NCBI Taxonomy" id="3075547"/>
    <lineage>
        <taxon>Bacteria</taxon>
        <taxon>Bacillati</taxon>
        <taxon>Actinomycetota</taxon>
        <taxon>Actinomycetes</taxon>
        <taxon>Jatrophihabitantales</taxon>
        <taxon>Jatrophihabitantaceae</taxon>
        <taxon>Jatrophihabitans</taxon>
    </lineage>
</organism>
<comment type="caution">
    <text evidence="2">The sequence shown here is derived from an EMBL/GenBank/DDBJ whole genome shotgun (WGS) entry which is preliminary data.</text>
</comment>
<dbReference type="Gene3D" id="3.10.50.30">
    <property type="entry name" value="Transcription elongation factor, GreA/GreB, C-terminal domain"/>
    <property type="match status" value="1"/>
</dbReference>
<proteinExistence type="predicted"/>
<accession>A0ABU2JC10</accession>
<gene>
    <name evidence="2" type="ORF">RM423_14080</name>
</gene>
<keyword evidence="3" id="KW-1185">Reference proteome</keyword>
<keyword evidence="2" id="KW-0648">Protein biosynthesis</keyword>
<dbReference type="SUPFAM" id="SSF54534">
    <property type="entry name" value="FKBP-like"/>
    <property type="match status" value="1"/>
</dbReference>
<sequence length="185" mass="19333">MSINSTPLITASDTAAFDTAIPSSTVGHLQDGIRARLHELYELREQARAEATPPGMGGDAADRSTNVEAAILLESLEARILELELRLQAPTSSRARKSKKARNAVGVGSSVTIRFEDEDDTETLLVSPLGQAATGSTVITPGSPLGKALLCAEAGVKVSYRTAHGSTHSVEVVSVDNTAQLSPVV</sequence>
<dbReference type="InterPro" id="IPR001437">
    <property type="entry name" value="Tscrpt_elong_fac_GreA/B_C"/>
</dbReference>
<dbReference type="Pfam" id="PF01272">
    <property type="entry name" value="GreA_GreB"/>
    <property type="match status" value="1"/>
</dbReference>
<feature type="domain" description="Transcription elongation factor GreA/GreB C-terminal" evidence="1">
    <location>
        <begin position="103"/>
        <end position="176"/>
    </location>
</feature>
<dbReference type="EMBL" id="JAVREH010000019">
    <property type="protein sequence ID" value="MDT0262520.1"/>
    <property type="molecule type" value="Genomic_DNA"/>
</dbReference>
<evidence type="ECO:0000259" key="1">
    <source>
        <dbReference type="Pfam" id="PF01272"/>
    </source>
</evidence>
<protein>
    <submittedName>
        <fullName evidence="2">GreA/GreB family elongation factor</fullName>
    </submittedName>
</protein>
<evidence type="ECO:0000313" key="3">
    <source>
        <dbReference type="Proteomes" id="UP001183176"/>
    </source>
</evidence>
<name>A0ABU2JC10_9ACTN</name>
<reference evidence="3" key="1">
    <citation type="submission" date="2023-07" db="EMBL/GenBank/DDBJ databases">
        <title>30 novel species of actinomycetes from the DSMZ collection.</title>
        <authorList>
            <person name="Nouioui I."/>
        </authorList>
    </citation>
    <scope>NUCLEOTIDE SEQUENCE [LARGE SCALE GENOMIC DNA]</scope>
    <source>
        <strain evidence="3">DSM 44399</strain>
    </source>
</reference>
<dbReference type="InterPro" id="IPR036953">
    <property type="entry name" value="GreA/GreB_C_sf"/>
</dbReference>